<evidence type="ECO:0000313" key="5">
    <source>
        <dbReference type="EMBL" id="MFC6097009.1"/>
    </source>
</evidence>
<dbReference type="EC" id="3.4.13.21" evidence="5"/>
<sequence>MKNLIIASTSTLHTGGYLEYLLPELLVHFKNVKTLLFIPYARPSGISHEEYTSKVSEAFAKINITVKGIHEFESLTEAIKNAEAIFTGGGNTFLLVSQLYRYNLMTLLTETLKNGTPYLGTSAGSNITGLTMQTTNDMPIIYPPSFQTLGMIPFNLNPHYLDPDLNSKHMGETRETRIKEFHQFNSLPVLGLREGSWLDVKGNKITLKGDLSARLFKQNQNPEELETGSDLSFLK</sequence>
<dbReference type="SUPFAM" id="SSF52317">
    <property type="entry name" value="Class I glutamine amidotransferase-like"/>
    <property type="match status" value="1"/>
</dbReference>
<keyword evidence="4" id="KW-0720">Serine protease</keyword>
<dbReference type="GO" id="GO:0016805">
    <property type="term" value="F:dipeptidase activity"/>
    <property type="evidence" value="ECO:0007669"/>
    <property type="project" value="UniProtKB-KW"/>
</dbReference>
<comment type="caution">
    <text evidence="5">The sequence shown here is derived from an EMBL/GenBank/DDBJ whole genome shotgun (WGS) entry which is preliminary data.</text>
</comment>
<evidence type="ECO:0000256" key="4">
    <source>
        <dbReference type="ARBA" id="ARBA00022825"/>
    </source>
</evidence>
<evidence type="ECO:0000256" key="3">
    <source>
        <dbReference type="ARBA" id="ARBA00022801"/>
    </source>
</evidence>
<organism evidence="5 6">
    <name type="scientific">Flavobacterium qiangtangense</name>
    <dbReference type="NCBI Taxonomy" id="1442595"/>
    <lineage>
        <taxon>Bacteria</taxon>
        <taxon>Pseudomonadati</taxon>
        <taxon>Bacteroidota</taxon>
        <taxon>Flavobacteriia</taxon>
        <taxon>Flavobacteriales</taxon>
        <taxon>Flavobacteriaceae</taxon>
        <taxon>Flavobacterium</taxon>
    </lineage>
</organism>
<dbReference type="PANTHER" id="PTHR20842:SF0">
    <property type="entry name" value="ALPHA-ASPARTYL DIPEPTIDASE"/>
    <property type="match status" value="1"/>
</dbReference>
<gene>
    <name evidence="5" type="primary">pepE</name>
    <name evidence="5" type="ORF">ACFPVY_10170</name>
</gene>
<dbReference type="InterPro" id="IPR029062">
    <property type="entry name" value="Class_I_gatase-like"/>
</dbReference>
<comment type="similarity">
    <text evidence="1">Belongs to the peptidase S51 family.</text>
</comment>
<protein>
    <submittedName>
        <fullName evidence="5">Dipeptidase PepE</fullName>
        <ecNumber evidence="5">3.4.13.21</ecNumber>
    </submittedName>
</protein>
<accession>A0ABW1PP34</accession>
<keyword evidence="6" id="KW-1185">Reference proteome</keyword>
<dbReference type="PANTHER" id="PTHR20842">
    <property type="entry name" value="PROTEASE S51 ALPHA-ASPARTYL DIPEPTIDASE"/>
    <property type="match status" value="1"/>
</dbReference>
<dbReference type="EMBL" id="JBHSQB010000007">
    <property type="protein sequence ID" value="MFC6097009.1"/>
    <property type="molecule type" value="Genomic_DNA"/>
</dbReference>
<reference evidence="6" key="1">
    <citation type="journal article" date="2019" name="Int. J. Syst. Evol. Microbiol.">
        <title>The Global Catalogue of Microorganisms (GCM) 10K type strain sequencing project: providing services to taxonomists for standard genome sequencing and annotation.</title>
        <authorList>
            <consortium name="The Broad Institute Genomics Platform"/>
            <consortium name="The Broad Institute Genome Sequencing Center for Infectious Disease"/>
            <person name="Wu L."/>
            <person name="Ma J."/>
        </authorList>
    </citation>
    <scope>NUCLEOTIDE SEQUENCE [LARGE SCALE GENOMIC DNA]</scope>
    <source>
        <strain evidence="6">CCUG 49679</strain>
    </source>
</reference>
<keyword evidence="2" id="KW-0645">Protease</keyword>
<evidence type="ECO:0000256" key="1">
    <source>
        <dbReference type="ARBA" id="ARBA00006534"/>
    </source>
</evidence>
<dbReference type="CDD" id="cd03146">
    <property type="entry name" value="GAT1_Peptidase_E"/>
    <property type="match status" value="1"/>
</dbReference>
<evidence type="ECO:0000256" key="2">
    <source>
        <dbReference type="ARBA" id="ARBA00022670"/>
    </source>
</evidence>
<keyword evidence="3 5" id="KW-0378">Hydrolase</keyword>
<keyword evidence="5" id="KW-0224">Dipeptidase</keyword>
<dbReference type="NCBIfam" id="NF003642">
    <property type="entry name" value="PRK05282.1"/>
    <property type="match status" value="1"/>
</dbReference>
<dbReference type="Pfam" id="PF03575">
    <property type="entry name" value="Peptidase_S51"/>
    <property type="match status" value="1"/>
</dbReference>
<proteinExistence type="inferred from homology"/>
<dbReference type="Proteomes" id="UP001596287">
    <property type="component" value="Unassembled WGS sequence"/>
</dbReference>
<dbReference type="InterPro" id="IPR005320">
    <property type="entry name" value="Peptidase_S51"/>
</dbReference>
<evidence type="ECO:0000313" key="6">
    <source>
        <dbReference type="Proteomes" id="UP001596287"/>
    </source>
</evidence>
<name>A0ABW1PP34_9FLAO</name>
<dbReference type="Gene3D" id="3.40.50.880">
    <property type="match status" value="1"/>
</dbReference>
<dbReference type="RefSeq" id="WP_379791887.1">
    <property type="nucleotide sequence ID" value="NZ_JBHSQB010000007.1"/>
</dbReference>